<comment type="similarity">
    <text evidence="2">Belongs to the TMEM14 family.</text>
</comment>
<evidence type="ECO:0000256" key="1">
    <source>
        <dbReference type="ARBA" id="ARBA00004370"/>
    </source>
</evidence>
<dbReference type="PANTHER" id="PTHR12668:SF48">
    <property type="entry name" value="PROTEIN FATTY ACID EXPORT 1, CHLOROPLASTIC"/>
    <property type="match status" value="1"/>
</dbReference>
<accession>A0A8J4RTT6</accession>
<keyword evidence="4 6" id="KW-1133">Transmembrane helix</keyword>
<evidence type="ECO:0000256" key="3">
    <source>
        <dbReference type="ARBA" id="ARBA00022692"/>
    </source>
</evidence>
<keyword evidence="5 6" id="KW-0472">Membrane</keyword>
<dbReference type="Gene3D" id="1.10.10.1740">
    <property type="entry name" value="Transmembrane protein 14-like"/>
    <property type="match status" value="1"/>
</dbReference>
<dbReference type="InterPro" id="IPR005349">
    <property type="entry name" value="TMEM14"/>
</dbReference>
<organism evidence="7 8">
    <name type="scientific">Castanea mollissima</name>
    <name type="common">Chinese chestnut</name>
    <dbReference type="NCBI Taxonomy" id="60419"/>
    <lineage>
        <taxon>Eukaryota</taxon>
        <taxon>Viridiplantae</taxon>
        <taxon>Streptophyta</taxon>
        <taxon>Embryophyta</taxon>
        <taxon>Tracheophyta</taxon>
        <taxon>Spermatophyta</taxon>
        <taxon>Magnoliopsida</taxon>
        <taxon>eudicotyledons</taxon>
        <taxon>Gunneridae</taxon>
        <taxon>Pentapetalae</taxon>
        <taxon>rosids</taxon>
        <taxon>fabids</taxon>
        <taxon>Fagales</taxon>
        <taxon>Fagaceae</taxon>
        <taxon>Castanea</taxon>
    </lineage>
</organism>
<comment type="caution">
    <text evidence="7">The sequence shown here is derived from an EMBL/GenBank/DDBJ whole genome shotgun (WGS) entry which is preliminary data.</text>
</comment>
<gene>
    <name evidence="7" type="ORF">CMV_003093</name>
</gene>
<dbReference type="PANTHER" id="PTHR12668">
    <property type="entry name" value="TRANSMEMBRANE PROTEIN 14, 15"/>
    <property type="match status" value="1"/>
</dbReference>
<evidence type="ECO:0000313" key="7">
    <source>
        <dbReference type="EMBL" id="KAF3973474.1"/>
    </source>
</evidence>
<reference evidence="7" key="1">
    <citation type="submission" date="2020-03" db="EMBL/GenBank/DDBJ databases">
        <title>Castanea mollissima Vanexum genome sequencing.</title>
        <authorList>
            <person name="Staton M."/>
        </authorList>
    </citation>
    <scope>NUCLEOTIDE SEQUENCE</scope>
    <source>
        <tissue evidence="7">Leaf</tissue>
    </source>
</reference>
<evidence type="ECO:0000256" key="4">
    <source>
        <dbReference type="ARBA" id="ARBA00022989"/>
    </source>
</evidence>
<dbReference type="EMBL" id="JRKL02000239">
    <property type="protein sequence ID" value="KAF3973474.1"/>
    <property type="molecule type" value="Genomic_DNA"/>
</dbReference>
<dbReference type="GO" id="GO:0015245">
    <property type="term" value="F:fatty acid transmembrane transporter activity"/>
    <property type="evidence" value="ECO:0007669"/>
    <property type="project" value="TreeGrafter"/>
</dbReference>
<evidence type="ECO:0000256" key="5">
    <source>
        <dbReference type="ARBA" id="ARBA00023136"/>
    </source>
</evidence>
<feature type="transmembrane region" description="Helical" evidence="6">
    <location>
        <begin position="30"/>
        <end position="51"/>
    </location>
</feature>
<name>A0A8J4RTT6_9ROSI</name>
<keyword evidence="3 6" id="KW-0812">Transmembrane</keyword>
<feature type="transmembrane region" description="Helical" evidence="6">
    <location>
        <begin position="6"/>
        <end position="23"/>
    </location>
</feature>
<dbReference type="OrthoDB" id="655183at2759"/>
<evidence type="ECO:0000256" key="6">
    <source>
        <dbReference type="SAM" id="Phobius"/>
    </source>
</evidence>
<dbReference type="GO" id="GO:0009706">
    <property type="term" value="C:chloroplast inner membrane"/>
    <property type="evidence" value="ECO:0007669"/>
    <property type="project" value="TreeGrafter"/>
</dbReference>
<dbReference type="InterPro" id="IPR044890">
    <property type="entry name" value="TMEM14_sf"/>
</dbReference>
<dbReference type="Proteomes" id="UP000737018">
    <property type="component" value="Unassembled WGS sequence"/>
</dbReference>
<evidence type="ECO:0000256" key="2">
    <source>
        <dbReference type="ARBA" id="ARBA00007590"/>
    </source>
</evidence>
<dbReference type="Pfam" id="PF03647">
    <property type="entry name" value="Tmemb_14"/>
    <property type="match status" value="1"/>
</dbReference>
<dbReference type="AlphaFoldDB" id="A0A8J4RTT6"/>
<proteinExistence type="inferred from homology"/>
<keyword evidence="8" id="KW-1185">Reference proteome</keyword>
<sequence>MQFCFGSPYGGLVLSGGLLGFVFSRNLATLSTGMLFGGALLALSTFSLKIWRQGKSSLPFILGQAALSAALLWKNFQSYSLTKKVFALFWFFKNCELIKDSSLWRSNFIPLVRDSL</sequence>
<comment type="subcellular location">
    <subcellularLocation>
        <location evidence="1">Membrane</location>
    </subcellularLocation>
</comment>
<protein>
    <submittedName>
        <fullName evidence="7">Uncharacterized protein</fullName>
    </submittedName>
</protein>
<evidence type="ECO:0000313" key="8">
    <source>
        <dbReference type="Proteomes" id="UP000737018"/>
    </source>
</evidence>